<evidence type="ECO:0000313" key="2">
    <source>
        <dbReference type="EMBL" id="CAK0899107.1"/>
    </source>
</evidence>
<sequence>MSADGELWLWGRNDFGQLGLGEEAMGDMYSAESFPRLLRSLPAEGHKILDFACGSNHVVVFTDQGAIYEWGNRTLTWLEPHAISLPEEHREALKDDVEQLAAGDKFSLARTGCGRVFAWGAKSSGCLVQGPSGPKNVVEPTPVASTEFGKQKVVELAASKNRCLAITDEGELVAAE</sequence>
<reference evidence="2" key="1">
    <citation type="submission" date="2023-10" db="EMBL/GenBank/DDBJ databases">
        <authorList>
            <person name="Chen Y."/>
            <person name="Shah S."/>
            <person name="Dougan E. K."/>
            <person name="Thang M."/>
            <person name="Chan C."/>
        </authorList>
    </citation>
    <scope>NUCLEOTIDE SEQUENCE [LARGE SCALE GENOMIC DNA]</scope>
</reference>
<dbReference type="PANTHER" id="PTHR45982:SF1">
    <property type="entry name" value="REGULATOR OF CHROMOSOME CONDENSATION"/>
    <property type="match status" value="1"/>
</dbReference>
<proteinExistence type="predicted"/>
<dbReference type="InterPro" id="IPR000408">
    <property type="entry name" value="Reg_chr_condens"/>
</dbReference>
<dbReference type="Gene3D" id="2.130.10.30">
    <property type="entry name" value="Regulator of chromosome condensation 1/beta-lactamase-inhibitor protein II"/>
    <property type="match status" value="1"/>
</dbReference>
<dbReference type="InterPro" id="IPR051553">
    <property type="entry name" value="Ran_GTPase-activating"/>
</dbReference>
<dbReference type="EMBL" id="CAUYUJ010020549">
    <property type="protein sequence ID" value="CAK0899107.1"/>
    <property type="molecule type" value="Genomic_DNA"/>
</dbReference>
<gene>
    <name evidence="2" type="ORF">PCOR1329_LOCUS76700</name>
</gene>
<dbReference type="SUPFAM" id="SSF50985">
    <property type="entry name" value="RCC1/BLIP-II"/>
    <property type="match status" value="1"/>
</dbReference>
<dbReference type="Pfam" id="PF00415">
    <property type="entry name" value="RCC1"/>
    <property type="match status" value="2"/>
</dbReference>
<protein>
    <submittedName>
        <fullName evidence="2">Uncharacterized protein</fullName>
    </submittedName>
</protein>
<feature type="repeat" description="RCC1" evidence="1">
    <location>
        <begin position="5"/>
        <end position="64"/>
    </location>
</feature>
<dbReference type="PROSITE" id="PS50012">
    <property type="entry name" value="RCC1_3"/>
    <property type="match status" value="2"/>
</dbReference>
<keyword evidence="3" id="KW-1185">Reference proteome</keyword>
<feature type="repeat" description="RCC1" evidence="1">
    <location>
        <begin position="114"/>
        <end position="169"/>
    </location>
</feature>
<dbReference type="InterPro" id="IPR009091">
    <property type="entry name" value="RCC1/BLIP-II"/>
</dbReference>
<accession>A0ABN9XHP9</accession>
<comment type="caution">
    <text evidence="2">The sequence shown here is derived from an EMBL/GenBank/DDBJ whole genome shotgun (WGS) entry which is preliminary data.</text>
</comment>
<name>A0ABN9XHP9_9DINO</name>
<evidence type="ECO:0000313" key="3">
    <source>
        <dbReference type="Proteomes" id="UP001189429"/>
    </source>
</evidence>
<dbReference type="PRINTS" id="PR00633">
    <property type="entry name" value="RCCNDNSATION"/>
</dbReference>
<dbReference type="PANTHER" id="PTHR45982">
    <property type="entry name" value="REGULATOR OF CHROMOSOME CONDENSATION"/>
    <property type="match status" value="1"/>
</dbReference>
<evidence type="ECO:0000256" key="1">
    <source>
        <dbReference type="PROSITE-ProRule" id="PRU00235"/>
    </source>
</evidence>
<organism evidence="2 3">
    <name type="scientific">Prorocentrum cordatum</name>
    <dbReference type="NCBI Taxonomy" id="2364126"/>
    <lineage>
        <taxon>Eukaryota</taxon>
        <taxon>Sar</taxon>
        <taxon>Alveolata</taxon>
        <taxon>Dinophyceae</taxon>
        <taxon>Prorocentrales</taxon>
        <taxon>Prorocentraceae</taxon>
        <taxon>Prorocentrum</taxon>
    </lineage>
</organism>
<dbReference type="Proteomes" id="UP001189429">
    <property type="component" value="Unassembled WGS sequence"/>
</dbReference>